<dbReference type="Proteomes" id="UP001166293">
    <property type="component" value="Unassembled WGS sequence"/>
</dbReference>
<comment type="caution">
    <text evidence="1">The sequence shown here is derived from an EMBL/GenBank/DDBJ whole genome shotgun (WGS) entry which is preliminary data.</text>
</comment>
<accession>A0ABS6N626</accession>
<protein>
    <submittedName>
        <fullName evidence="1">Thioesterase family protein</fullName>
    </submittedName>
</protein>
<dbReference type="PANTHER" id="PTHR12475">
    <property type="match status" value="1"/>
</dbReference>
<organism evidence="1 2">
    <name type="scientific">Thalassococcus arenae</name>
    <dbReference type="NCBI Taxonomy" id="2851652"/>
    <lineage>
        <taxon>Bacteria</taxon>
        <taxon>Pseudomonadati</taxon>
        <taxon>Pseudomonadota</taxon>
        <taxon>Alphaproteobacteria</taxon>
        <taxon>Rhodobacterales</taxon>
        <taxon>Roseobacteraceae</taxon>
        <taxon>Thalassococcus</taxon>
    </lineage>
</organism>
<dbReference type="RefSeq" id="WP_217777070.1">
    <property type="nucleotide sequence ID" value="NZ_JAHRWL010000001.1"/>
</dbReference>
<dbReference type="Pfam" id="PF13279">
    <property type="entry name" value="4HBT_2"/>
    <property type="match status" value="1"/>
</dbReference>
<dbReference type="PANTHER" id="PTHR12475:SF4">
    <property type="entry name" value="PROTEIN THEM6"/>
    <property type="match status" value="1"/>
</dbReference>
<evidence type="ECO:0000313" key="1">
    <source>
        <dbReference type="EMBL" id="MBV2359248.1"/>
    </source>
</evidence>
<evidence type="ECO:0000313" key="2">
    <source>
        <dbReference type="Proteomes" id="UP001166293"/>
    </source>
</evidence>
<reference evidence="1" key="1">
    <citation type="submission" date="2021-06" db="EMBL/GenBank/DDBJ databases">
        <title>Thalassococcus sp. CAU 1522 isolated from sea sand, Republic of Korea.</title>
        <authorList>
            <person name="Kim W."/>
        </authorList>
    </citation>
    <scope>NUCLEOTIDE SEQUENCE</scope>
    <source>
        <strain evidence="1">CAU 1522</strain>
    </source>
</reference>
<keyword evidence="2" id="KW-1185">Reference proteome</keyword>
<dbReference type="EMBL" id="JAHRWL010000001">
    <property type="protein sequence ID" value="MBV2359248.1"/>
    <property type="molecule type" value="Genomic_DNA"/>
</dbReference>
<sequence>MYPFVRLIKDILIARRQPPVGLFDTHVSYHVCWPWDLDMWMELNNGRTLTLYDLGRLPLAQRAGLLNLLARQKWGLTMAGAVVRYRRRVRAFERIEMRSRLVGWDDRFMYLEQSMWKRNGDCASHIVYRSAVTDRNGIVATDRVLSALNLQEAPPALPDWIEAWLKAEDMRPWPPMQMDDAAAARAA</sequence>
<name>A0ABS6N626_9RHOB</name>
<dbReference type="CDD" id="cd00586">
    <property type="entry name" value="4HBT"/>
    <property type="match status" value="1"/>
</dbReference>
<gene>
    <name evidence="1" type="ORF">KUH32_05660</name>
</gene>
<dbReference type="InterPro" id="IPR051490">
    <property type="entry name" value="THEM6_lcsJ_thioesterase"/>
</dbReference>
<proteinExistence type="predicted"/>